<dbReference type="EMBL" id="WUEZ01000031">
    <property type="protein sequence ID" value="NEI37088.1"/>
    <property type="molecule type" value="Genomic_DNA"/>
</dbReference>
<evidence type="ECO:0000313" key="1">
    <source>
        <dbReference type="EMBL" id="NEI37088.1"/>
    </source>
</evidence>
<sequence length="242" mass="26802">MKYSSTSTMKSAWLPGANWPVDSRDGRYIFLGNAVKYIGKKMFPDAWTDDDPNIAFSGRGFEQHQRVQATINLLGTAIARGDLGFALRPHDGGAFKLPRSGRDGWATFSLDDWNVDDFSQLFRSCKMYDGAHRINIGELDWIYVEQVGLKKLAAASEQSNASAIDTILSDAANAHLSPYLKLMLDLALRLKIGPDNQMKKDAIVAEVRQAWGSLPPSARLQEAMATLLREPDSQAGKAQRKK</sequence>
<accession>A0A6P0BC85</accession>
<reference evidence="1 2" key="1">
    <citation type="submission" date="2019-12" db="EMBL/GenBank/DDBJ databases">
        <title>Rhizobium genotypes associated with high levels of biological nitrogen fixation by grain legumes in a temperate-maritime cropping system.</title>
        <authorList>
            <person name="Maluk M."/>
            <person name="Francesc Ferrando Molina F."/>
            <person name="Lopez Del Egido L."/>
            <person name="Lafos M."/>
            <person name="Langarica-Fuentes A."/>
            <person name="Gebre Yohannes G."/>
            <person name="Young M.W."/>
            <person name="Martin P."/>
            <person name="Gantlett R."/>
            <person name="Kenicer G."/>
            <person name="Hawes C."/>
            <person name="Begg G.S."/>
            <person name="Quilliam R.S."/>
            <person name="Squire G.R."/>
            <person name="Poole P.S."/>
            <person name="Young P.W."/>
            <person name="Iannetta P.M."/>
            <person name="James E.K."/>
        </authorList>
    </citation>
    <scope>NUCLEOTIDE SEQUENCE [LARGE SCALE GENOMIC DNA]</scope>
    <source>
        <strain evidence="1 2">JHI1096</strain>
    </source>
</reference>
<proteinExistence type="predicted"/>
<gene>
    <name evidence="1" type="ORF">GR204_24390</name>
</gene>
<comment type="caution">
    <text evidence="1">The sequence shown here is derived from an EMBL/GenBank/DDBJ whole genome shotgun (WGS) entry which is preliminary data.</text>
</comment>
<dbReference type="AlphaFoldDB" id="A0A6P0BC85"/>
<name>A0A6P0BC85_RHILE</name>
<protein>
    <submittedName>
        <fullName evidence="1">Uncharacterized protein</fullName>
    </submittedName>
</protein>
<organism evidence="1 2">
    <name type="scientific">Rhizobium leguminosarum</name>
    <dbReference type="NCBI Taxonomy" id="384"/>
    <lineage>
        <taxon>Bacteria</taxon>
        <taxon>Pseudomonadati</taxon>
        <taxon>Pseudomonadota</taxon>
        <taxon>Alphaproteobacteria</taxon>
        <taxon>Hyphomicrobiales</taxon>
        <taxon>Rhizobiaceae</taxon>
        <taxon>Rhizobium/Agrobacterium group</taxon>
        <taxon>Rhizobium</taxon>
    </lineage>
</organism>
<evidence type="ECO:0000313" key="2">
    <source>
        <dbReference type="Proteomes" id="UP000471560"/>
    </source>
</evidence>
<dbReference type="RefSeq" id="WP_164578086.1">
    <property type="nucleotide sequence ID" value="NZ_WUEZ01000031.1"/>
</dbReference>
<dbReference type="Proteomes" id="UP000471560">
    <property type="component" value="Unassembled WGS sequence"/>
</dbReference>